<evidence type="ECO:0000313" key="12">
    <source>
        <dbReference type="EMBL" id="BAM73880.1"/>
    </source>
</evidence>
<evidence type="ECO:0000256" key="5">
    <source>
        <dbReference type="ARBA" id="ARBA00022723"/>
    </source>
</evidence>
<evidence type="ECO:0000256" key="6">
    <source>
        <dbReference type="ARBA" id="ARBA00023002"/>
    </source>
</evidence>
<evidence type="ECO:0000313" key="14">
    <source>
        <dbReference type="Proteomes" id="UP000005204"/>
    </source>
</evidence>
<reference evidence="14" key="1">
    <citation type="journal article" date="2008" name="Insect Biochem. Mol. Biol.">
        <title>The genome of a lepidopteran model insect, the silkworm Bombyx mori.</title>
        <authorList>
            <consortium name="International Silkworm Genome Consortium"/>
        </authorList>
    </citation>
    <scope>NUCLEOTIDE SEQUENCE [LARGE SCALE GENOMIC DNA]</scope>
    <source>
        <strain evidence="14">p50T</strain>
    </source>
</reference>
<organism evidence="12">
    <name type="scientific">Bombyx mori</name>
    <name type="common">Silk moth</name>
    <dbReference type="NCBI Taxonomy" id="7091"/>
    <lineage>
        <taxon>Eukaryota</taxon>
        <taxon>Metazoa</taxon>
        <taxon>Ecdysozoa</taxon>
        <taxon>Arthropoda</taxon>
        <taxon>Hexapoda</taxon>
        <taxon>Insecta</taxon>
        <taxon>Pterygota</taxon>
        <taxon>Neoptera</taxon>
        <taxon>Endopterygota</taxon>
        <taxon>Lepidoptera</taxon>
        <taxon>Glossata</taxon>
        <taxon>Ditrysia</taxon>
        <taxon>Bombycoidea</taxon>
        <taxon>Bombycidae</taxon>
        <taxon>Bombycinae</taxon>
        <taxon>Bombyx</taxon>
    </lineage>
</organism>
<dbReference type="InterPro" id="IPR050196">
    <property type="entry name" value="Cytochrome_P450_Monoox"/>
</dbReference>
<sequence>MWFSLLVVAVIYALWKLFYKEDDPIDSLPGPAKLPIIGNMLDMFNMTPGEKFKYERQLSKTYKQRYMQKVFYRRIVYLHHPDDVEVVLSHSKNITKNVIYDFLKPWLGTGLLLSTGSKWYKRRKILTSAFHFDILKDFASLFEERSRRLVDQLRANNGEAISILPVMNNFTLLTICETALGTKLDTDRSVNTAAYKDAISKIGQICIYRLSRIWLYIDAIFNRTSAGREFAKNVDIIHSFADNVIVQRKEQRLNSLDKGLVERDEFNRKKRTVLLDLLLEAEAKREIDLEGIREEVNTFMFAGHDTTGTALTFSLMLLSDHEEAQERILEEYNEVMRGKETPTLSEFAEMKYLDAVIKETLRLYPNPHRIGRVLTEDITLGGVPMRAGTEVCVLTIDLHYREDFFPEPEKFRPERFLRGEIQHPYSFVPFSAGPRNCLGQKFAMLEIKSVLTHICNNFKLVPMKRNWRVETVSDIVLKPAEPIYIKFVPR</sequence>
<evidence type="ECO:0000256" key="3">
    <source>
        <dbReference type="ARBA" id="ARBA00010617"/>
    </source>
</evidence>
<keyword evidence="4 9" id="KW-0349">Heme</keyword>
<evidence type="ECO:0000256" key="8">
    <source>
        <dbReference type="ARBA" id="ARBA00023033"/>
    </source>
</evidence>
<gene>
    <name evidence="12" type="primary">CYP4AX2</name>
    <name evidence="13" type="synonym">101743022</name>
</gene>
<dbReference type="EMBL" id="AK343191">
    <property type="protein sequence ID" value="BAM73880.1"/>
    <property type="molecule type" value="mRNA"/>
</dbReference>
<keyword evidence="7 9" id="KW-0408">Iron</keyword>
<dbReference type="KEGG" id="bmor:101743022"/>
<dbReference type="AlphaFoldDB" id="L0N7C1"/>
<proteinExistence type="evidence at transcript level"/>
<reference evidence="13" key="3">
    <citation type="submission" date="2022-06" db="UniProtKB">
        <authorList>
            <consortium name="EnsemblMetazoa"/>
        </authorList>
    </citation>
    <scope>IDENTIFICATION</scope>
    <source>
        <strain evidence="13">p50T (Dazao)</strain>
    </source>
</reference>
<dbReference type="SUPFAM" id="SSF48264">
    <property type="entry name" value="Cytochrome P450"/>
    <property type="match status" value="1"/>
</dbReference>
<keyword evidence="8 10" id="KW-0503">Monooxygenase</keyword>
<evidence type="ECO:0000313" key="13">
    <source>
        <dbReference type="EnsemblMetazoa" id="NP_001296528.1"/>
    </source>
</evidence>
<comment type="similarity">
    <text evidence="3 10">Belongs to the cytochrome P450 family.</text>
</comment>
<dbReference type="GO" id="GO:0005506">
    <property type="term" value="F:iron ion binding"/>
    <property type="evidence" value="ECO:0007669"/>
    <property type="project" value="InterPro"/>
</dbReference>
<accession>L0N7C1</accession>
<dbReference type="Pfam" id="PF00067">
    <property type="entry name" value="p450"/>
    <property type="match status" value="1"/>
</dbReference>
<dbReference type="PRINTS" id="PR00385">
    <property type="entry name" value="P450"/>
</dbReference>
<comment type="function">
    <text evidence="2">May be involved in the metabolism of insect hormones and in the breakdown of synthetic insecticides.</text>
</comment>
<reference evidence="12" key="2">
    <citation type="submission" date="2010-01" db="EMBL/GenBank/DDBJ databases">
        <title>The cytochrome P450 genes of the silkworm, Bombyx mori.</title>
        <authorList>
            <person name="Kozaki T."/>
            <person name="Mita K."/>
            <person name="Shinoda T."/>
        </authorList>
    </citation>
    <scope>NUCLEOTIDE SEQUENCE</scope>
    <source>
        <strain evidence="12">P50T</strain>
        <tissue evidence="12">Embryo</tissue>
    </source>
</reference>
<dbReference type="GO" id="GO:0016705">
    <property type="term" value="F:oxidoreductase activity, acting on paired donors, with incorporation or reduction of molecular oxygen"/>
    <property type="evidence" value="ECO:0007669"/>
    <property type="project" value="InterPro"/>
</dbReference>
<evidence type="ECO:0000256" key="1">
    <source>
        <dbReference type="ARBA" id="ARBA00001971"/>
    </source>
</evidence>
<feature type="chain" id="PRO_5036440093" evidence="11">
    <location>
        <begin position="21"/>
        <end position="490"/>
    </location>
</feature>
<dbReference type="PRINTS" id="PR00463">
    <property type="entry name" value="EP450I"/>
</dbReference>
<dbReference type="InterPro" id="IPR001128">
    <property type="entry name" value="Cyt_P450"/>
</dbReference>
<dbReference type="OrthoDB" id="1470350at2759"/>
<dbReference type="PANTHER" id="PTHR24291:SF105">
    <property type="entry name" value="CYTOCHROME P450 4P1-RELATED"/>
    <property type="match status" value="1"/>
</dbReference>
<dbReference type="EnsemblMetazoa" id="NM_001309599.1">
    <property type="protein sequence ID" value="NP_001296528.1"/>
    <property type="gene ID" value="LOC101743022"/>
</dbReference>
<dbReference type="InterPro" id="IPR017972">
    <property type="entry name" value="Cyt_P450_CS"/>
</dbReference>
<dbReference type="GO" id="GO:0020037">
    <property type="term" value="F:heme binding"/>
    <property type="evidence" value="ECO:0007669"/>
    <property type="project" value="InterPro"/>
</dbReference>
<evidence type="ECO:0000256" key="7">
    <source>
        <dbReference type="ARBA" id="ARBA00023004"/>
    </source>
</evidence>
<evidence type="ECO:0000256" key="9">
    <source>
        <dbReference type="PIRSR" id="PIRSR602401-1"/>
    </source>
</evidence>
<keyword evidence="11" id="KW-0732">Signal</keyword>
<keyword evidence="14" id="KW-1185">Reference proteome</keyword>
<evidence type="ECO:0000256" key="10">
    <source>
        <dbReference type="RuleBase" id="RU000461"/>
    </source>
</evidence>
<dbReference type="PANTHER" id="PTHR24291">
    <property type="entry name" value="CYTOCHROME P450 FAMILY 4"/>
    <property type="match status" value="1"/>
</dbReference>
<dbReference type="HOGENOM" id="CLU_001570_5_1_1"/>
<evidence type="ECO:0000256" key="4">
    <source>
        <dbReference type="ARBA" id="ARBA00022617"/>
    </source>
</evidence>
<dbReference type="RefSeq" id="NP_001296528.1">
    <property type="nucleotide sequence ID" value="NM_001309599.1"/>
</dbReference>
<dbReference type="PROSITE" id="PS00086">
    <property type="entry name" value="CYTOCHROME_P450"/>
    <property type="match status" value="1"/>
</dbReference>
<dbReference type="CDD" id="cd20628">
    <property type="entry name" value="CYP4"/>
    <property type="match status" value="1"/>
</dbReference>
<dbReference type="InterPro" id="IPR002401">
    <property type="entry name" value="Cyt_P450_E_grp-I"/>
</dbReference>
<evidence type="ECO:0000256" key="11">
    <source>
        <dbReference type="SAM" id="SignalP"/>
    </source>
</evidence>
<evidence type="ECO:0000256" key="2">
    <source>
        <dbReference type="ARBA" id="ARBA00003690"/>
    </source>
</evidence>
<keyword evidence="6 10" id="KW-0560">Oxidoreductase</keyword>
<feature type="signal peptide" evidence="11">
    <location>
        <begin position="1"/>
        <end position="20"/>
    </location>
</feature>
<dbReference type="GO" id="GO:0004497">
    <property type="term" value="F:monooxygenase activity"/>
    <property type="evidence" value="ECO:0007669"/>
    <property type="project" value="UniProtKB-KW"/>
</dbReference>
<keyword evidence="5 9" id="KW-0479">Metal-binding</keyword>
<feature type="binding site" description="axial binding residue" evidence="9">
    <location>
        <position position="437"/>
    </location>
    <ligand>
        <name>heme</name>
        <dbReference type="ChEBI" id="CHEBI:30413"/>
    </ligand>
    <ligandPart>
        <name>Fe</name>
        <dbReference type="ChEBI" id="CHEBI:18248"/>
    </ligandPart>
</feature>
<dbReference type="SMR" id="L0N7C1"/>
<comment type="cofactor">
    <cofactor evidence="1 9">
        <name>heme</name>
        <dbReference type="ChEBI" id="CHEBI:30413"/>
    </cofactor>
</comment>
<name>L0N7C1_BOMMO</name>
<protein>
    <submittedName>
        <fullName evidence="12">Cytochrome P450</fullName>
    </submittedName>
</protein>
<dbReference type="InterPro" id="IPR036396">
    <property type="entry name" value="Cyt_P450_sf"/>
</dbReference>
<dbReference type="Gene3D" id="1.10.630.10">
    <property type="entry name" value="Cytochrome P450"/>
    <property type="match status" value="1"/>
</dbReference>
<dbReference type="Proteomes" id="UP000005204">
    <property type="component" value="Unassembled WGS sequence"/>
</dbReference>
<dbReference type="GeneID" id="101743022"/>